<dbReference type="EMBL" id="BAABME010000128">
    <property type="protein sequence ID" value="GAA0139880.1"/>
    <property type="molecule type" value="Genomic_DNA"/>
</dbReference>
<dbReference type="AlphaFoldDB" id="A0AAV3NP83"/>
<dbReference type="Proteomes" id="UP001454036">
    <property type="component" value="Unassembled WGS sequence"/>
</dbReference>
<comment type="caution">
    <text evidence="2">The sequence shown here is derived from an EMBL/GenBank/DDBJ whole genome shotgun (WGS) entry which is preliminary data.</text>
</comment>
<name>A0AAV3NP83_LITER</name>
<reference evidence="2 3" key="1">
    <citation type="submission" date="2024-01" db="EMBL/GenBank/DDBJ databases">
        <title>The complete chloroplast genome sequence of Lithospermum erythrorhizon: insights into the phylogenetic relationship among Boraginaceae species and the maternal lineages of purple gromwells.</title>
        <authorList>
            <person name="Okada T."/>
            <person name="Watanabe K."/>
        </authorList>
    </citation>
    <scope>NUCLEOTIDE SEQUENCE [LARGE SCALE GENOMIC DNA]</scope>
</reference>
<feature type="compositionally biased region" description="Basic and acidic residues" evidence="1">
    <location>
        <begin position="317"/>
        <end position="328"/>
    </location>
</feature>
<organism evidence="2 3">
    <name type="scientific">Lithospermum erythrorhizon</name>
    <name type="common">Purple gromwell</name>
    <name type="synonym">Lithospermum officinale var. erythrorhizon</name>
    <dbReference type="NCBI Taxonomy" id="34254"/>
    <lineage>
        <taxon>Eukaryota</taxon>
        <taxon>Viridiplantae</taxon>
        <taxon>Streptophyta</taxon>
        <taxon>Embryophyta</taxon>
        <taxon>Tracheophyta</taxon>
        <taxon>Spermatophyta</taxon>
        <taxon>Magnoliopsida</taxon>
        <taxon>eudicotyledons</taxon>
        <taxon>Gunneridae</taxon>
        <taxon>Pentapetalae</taxon>
        <taxon>asterids</taxon>
        <taxon>lamiids</taxon>
        <taxon>Boraginales</taxon>
        <taxon>Boraginaceae</taxon>
        <taxon>Boraginoideae</taxon>
        <taxon>Lithospermeae</taxon>
        <taxon>Lithospermum</taxon>
    </lineage>
</organism>
<feature type="region of interest" description="Disordered" evidence="1">
    <location>
        <begin position="94"/>
        <end position="115"/>
    </location>
</feature>
<feature type="region of interest" description="Disordered" evidence="1">
    <location>
        <begin position="307"/>
        <end position="345"/>
    </location>
</feature>
<evidence type="ECO:0000256" key="1">
    <source>
        <dbReference type="SAM" id="MobiDB-lite"/>
    </source>
</evidence>
<evidence type="ECO:0000313" key="3">
    <source>
        <dbReference type="Proteomes" id="UP001454036"/>
    </source>
</evidence>
<sequence>MGARTSPAPSATPFLGGIIPDDGRGASECVLTIRVGFMHTLPSEWPQNPKEIAFPYLPLYSLPYRDFISPMADNSPQDAVGFTSVAPVTVQRILEEGSDNGNRPTPPSGGRDEEAETFAAGLSKKRKRATAKKTTAKVVTPDTGAEGVSKKTKGPGVSQTLEGFIKVTGTSAIALGHLRHIRDFYKIETGVKARIPFAGETIDTPMVDPAAAESDLMESGYVPVCWEFLNYGLRLPSSAFVNSVLVAIDRAPSQLCLFAWATLTAFQAGCLVVRVVPSLNLFSRVSYLDVILGNRLLSEMLVSGVPSSSATVSSRGISDHSKGLEERSLVPLPTPTPADQHVLFP</sequence>
<protein>
    <submittedName>
        <fullName evidence="2">Uncharacterized protein</fullName>
    </submittedName>
</protein>
<gene>
    <name evidence="2" type="ORF">LIER_01340</name>
</gene>
<keyword evidence="3" id="KW-1185">Reference proteome</keyword>
<accession>A0AAV3NP83</accession>
<proteinExistence type="predicted"/>
<evidence type="ECO:0000313" key="2">
    <source>
        <dbReference type="EMBL" id="GAA0139880.1"/>
    </source>
</evidence>